<dbReference type="InterPro" id="IPR050216">
    <property type="entry name" value="LRR_domain-containing"/>
</dbReference>
<keyword evidence="1" id="KW-0433">Leucine-rich repeat</keyword>
<evidence type="ECO:0000313" key="5">
    <source>
        <dbReference type="Proteomes" id="UP001360953"/>
    </source>
</evidence>
<keyword evidence="5" id="KW-1185">Reference proteome</keyword>
<proteinExistence type="predicted"/>
<comment type="caution">
    <text evidence="4">The sequence shown here is derived from an EMBL/GenBank/DDBJ whole genome shotgun (WGS) entry which is preliminary data.</text>
</comment>
<protein>
    <submittedName>
        <fullName evidence="4">Uncharacterized protein</fullName>
    </submittedName>
</protein>
<feature type="compositionally biased region" description="Low complexity" evidence="3">
    <location>
        <begin position="1"/>
        <end position="15"/>
    </location>
</feature>
<sequence length="534" mass="58946">MALSRESSPAALFEPPSSPPPLPSDYSRKRSRSPTLHDHSQGSSSSDAFLFSSDDAPEGVENYEIPNRKKRQYVGTWWAHEDKPARSPKRTPRPRAKKKLSRNNDSGVWLSSESSDDSAIERLAAAPRPVLFGSVPRAQNPPTEQDNAAGHASANEKIQACLENGIESVDLSAMHLGSISDELIQPLAQLIRNPRVGAEVPKEDSYQSFTPSLKIFLSQNGLRAVPMSLWNLENLSVLSLRNNKLEEIPPAIANLKNLTELNLAGNKLRWLPWELLRLVAPSGKLTCLNVTPNRFFQGGKFSGTLEFSDDSQEMVKKLSDFREALDDPEQAASREQIAWSIRLYETLLKRMETRDPAPTPRHECPAWKREPVYITSTPVARMDFDGSLQRNSPVPPSRASRDVSILPAAGAGHTPAMELANLPNKTRVPSLFELSLRAAAGTSSPHTLRNFFSDESSPKLVVRGLEEMERALNAGGRICSVCSKPYIQPGAEWVEYWHYADTLFCGAEDSFLPFLRRACSLGCAAAVNGGEVQQ</sequence>
<feature type="region of interest" description="Disordered" evidence="3">
    <location>
        <begin position="1"/>
        <end position="116"/>
    </location>
</feature>
<feature type="compositionally biased region" description="Polar residues" evidence="3">
    <location>
        <begin position="103"/>
        <end position="113"/>
    </location>
</feature>
<dbReference type="SMART" id="SM00369">
    <property type="entry name" value="LRR_TYP"/>
    <property type="match status" value="2"/>
</dbReference>
<dbReference type="Pfam" id="PF13855">
    <property type="entry name" value="LRR_8"/>
    <property type="match status" value="1"/>
</dbReference>
<keyword evidence="2" id="KW-0677">Repeat</keyword>
<dbReference type="SUPFAM" id="SSF52075">
    <property type="entry name" value="Outer arm dynein light chain 1"/>
    <property type="match status" value="1"/>
</dbReference>
<dbReference type="RefSeq" id="XP_066651843.1">
    <property type="nucleotide sequence ID" value="XM_066804279.1"/>
</dbReference>
<name>A0ABR1LBY2_9PEZI</name>
<dbReference type="InterPro" id="IPR001611">
    <property type="entry name" value="Leu-rich_rpt"/>
</dbReference>
<reference evidence="4 5" key="1">
    <citation type="submission" date="2024-04" db="EMBL/GenBank/DDBJ databases">
        <title>Phyllosticta paracitricarpa is synonymous to the EU quarantine fungus P. citricarpa based on phylogenomic analyses.</title>
        <authorList>
            <consortium name="Lawrence Berkeley National Laboratory"/>
            <person name="Van ingen-buijs V.A."/>
            <person name="Van westerhoven A.C."/>
            <person name="Haridas S."/>
            <person name="Skiadas P."/>
            <person name="Martin F."/>
            <person name="Groenewald J.Z."/>
            <person name="Crous P.W."/>
            <person name="Seidl M.F."/>
        </authorList>
    </citation>
    <scope>NUCLEOTIDE SEQUENCE [LARGE SCALE GENOMIC DNA]</scope>
    <source>
        <strain evidence="4 5">CPC 17464</strain>
    </source>
</reference>
<dbReference type="EMBL" id="JBBPEH010000011">
    <property type="protein sequence ID" value="KAK7532175.1"/>
    <property type="molecule type" value="Genomic_DNA"/>
</dbReference>
<dbReference type="InterPro" id="IPR003591">
    <property type="entry name" value="Leu-rich_rpt_typical-subtyp"/>
</dbReference>
<evidence type="ECO:0000313" key="4">
    <source>
        <dbReference type="EMBL" id="KAK7532175.1"/>
    </source>
</evidence>
<evidence type="ECO:0000256" key="1">
    <source>
        <dbReference type="ARBA" id="ARBA00022614"/>
    </source>
</evidence>
<dbReference type="Proteomes" id="UP001360953">
    <property type="component" value="Unassembled WGS sequence"/>
</dbReference>
<feature type="compositionally biased region" description="Low complexity" evidence="3">
    <location>
        <begin position="43"/>
        <end position="54"/>
    </location>
</feature>
<dbReference type="InterPro" id="IPR032675">
    <property type="entry name" value="LRR_dom_sf"/>
</dbReference>
<dbReference type="GeneID" id="92037185"/>
<dbReference type="Gene3D" id="3.80.10.10">
    <property type="entry name" value="Ribonuclease Inhibitor"/>
    <property type="match status" value="1"/>
</dbReference>
<dbReference type="PANTHER" id="PTHR48051">
    <property type="match status" value="1"/>
</dbReference>
<evidence type="ECO:0000256" key="2">
    <source>
        <dbReference type="ARBA" id="ARBA00022737"/>
    </source>
</evidence>
<accession>A0ABR1LBY2</accession>
<dbReference type="PROSITE" id="PS51450">
    <property type="entry name" value="LRR"/>
    <property type="match status" value="1"/>
</dbReference>
<evidence type="ECO:0000256" key="3">
    <source>
        <dbReference type="SAM" id="MobiDB-lite"/>
    </source>
</evidence>
<organism evidence="4 5">
    <name type="scientific">Phyllosticta citribraziliensis</name>
    <dbReference type="NCBI Taxonomy" id="989973"/>
    <lineage>
        <taxon>Eukaryota</taxon>
        <taxon>Fungi</taxon>
        <taxon>Dikarya</taxon>
        <taxon>Ascomycota</taxon>
        <taxon>Pezizomycotina</taxon>
        <taxon>Dothideomycetes</taxon>
        <taxon>Dothideomycetes incertae sedis</taxon>
        <taxon>Botryosphaeriales</taxon>
        <taxon>Phyllostictaceae</taxon>
        <taxon>Phyllosticta</taxon>
    </lineage>
</organism>
<feature type="region of interest" description="Disordered" evidence="3">
    <location>
        <begin position="132"/>
        <end position="153"/>
    </location>
</feature>
<feature type="compositionally biased region" description="Basic residues" evidence="3">
    <location>
        <begin position="86"/>
        <end position="101"/>
    </location>
</feature>
<gene>
    <name evidence="4" type="ORF">J3D65DRAFT_96180</name>
</gene>
<dbReference type="PANTHER" id="PTHR48051:SF1">
    <property type="entry name" value="RAS SUPPRESSOR PROTEIN 1"/>
    <property type="match status" value="1"/>
</dbReference>